<feature type="compositionally biased region" description="Acidic residues" evidence="1">
    <location>
        <begin position="540"/>
        <end position="552"/>
    </location>
</feature>
<dbReference type="AlphaFoldDB" id="A0A1Q3E787"/>
<feature type="compositionally biased region" description="Polar residues" evidence="1">
    <location>
        <begin position="587"/>
        <end position="604"/>
    </location>
</feature>
<reference evidence="2 3" key="2">
    <citation type="submission" date="2017-02" db="EMBL/GenBank/DDBJ databases">
        <title>A genome survey and senescence transcriptome analysis in Lentinula edodes.</title>
        <authorList>
            <person name="Sakamoto Y."/>
            <person name="Nakade K."/>
            <person name="Sato S."/>
            <person name="Yoshida Y."/>
            <person name="Miyazaki K."/>
            <person name="Natsume S."/>
            <person name="Konno N."/>
        </authorList>
    </citation>
    <scope>NUCLEOTIDE SEQUENCE [LARGE SCALE GENOMIC DNA]</scope>
    <source>
        <strain evidence="2 3">NBRC 111202</strain>
    </source>
</reference>
<sequence>MLLNLRQFRGNAHGLKNTFEVQRWGSTPCSRASTAAAVKSNIYHASSSGGIHRDAKDGKIKKRKGTTTQEKLNGKGVNVHNERSSKNYINARRDHGLKAITSYNPLLFSIERFIASQPSNSQLDSFIHRRLSSPQYLQQYTHAASRAALLEQLVQLLLSKRCYVQAAGVYNRMRDWEGYVPASGRSGGEGWKTEAMMLGMALAMSEKTLADPATEIGQTISSLSIIFRHTSSDHLLLALVHLLSELGTGNALIERVIWVYIGCREQTSSHSEPYIPPLSIVSLLAGILTKQGKVPEALEFVARCDDLNSTDSQYLHVMARSHPYNTILASLSSFTAHESTEVIDLVLTIMASRDIPSDRSLINILLRDQADRAGDHRTSSNSSSSANTSADSGQTPTSTVDDASEIGQIWNSISGHSSDTEINRRERGKLRKTEQKQAFEKAFTLYGTLCQAHDEESQGIFPTVSVGNESARNETESYKPSFRPDFFTFRTLWDLLVRRPGWRFSSSPLPTSGATDARKANEDIIEDEYGFDLTIGSDEFDGDEFPSDEPSDVNDNASPPVAPVLPPRKLFHDMMRYHFSHLIKVSTSSLQKPKQRNNQSNPSNGDALDVKATAQSQFLLNTALLTFLNRSPSGGGADYAAAMVVLKCFGVHSYGSMGLALMETQEEIEGEGRAQTSVAEGGTTAAELTSLPRIPQIPVPLRTYRIILRHLTQSVTSDLRLALRQGTGKGSYWARWVLSIGAGDFRQFRWLLSSAASRKMQADQVHDGGKKGNTDKTKRPTEKIIGRILKISSIPVSNATPLDPFSLQHSTESRASATTPNPLHHSFHRDFYYFNTRDSLISVVPSIPSALSALSALYVPTYAQISRTAPLPSLMYYQPDEPSRPHGVKGVKNKQSLHNHLKTRTLNPVPLEVMIKRAWVASNYANYTDYPDSPNLLEYLREDEEIEKHDGEYETRRLELLLRIFDIEVDKAWREMIPSVTQ</sequence>
<keyword evidence="3" id="KW-1185">Reference proteome</keyword>
<dbReference type="Proteomes" id="UP000188533">
    <property type="component" value="Unassembled WGS sequence"/>
</dbReference>
<gene>
    <name evidence="2" type="ORF">LENED_004773</name>
</gene>
<dbReference type="EMBL" id="BDGU01000127">
    <property type="protein sequence ID" value="GAW03080.1"/>
    <property type="molecule type" value="Genomic_DNA"/>
</dbReference>
<evidence type="ECO:0000256" key="1">
    <source>
        <dbReference type="SAM" id="MobiDB-lite"/>
    </source>
</evidence>
<feature type="region of interest" description="Disordered" evidence="1">
    <location>
        <begin position="587"/>
        <end position="607"/>
    </location>
</feature>
<accession>A0A1Q3E787</accession>
<protein>
    <submittedName>
        <fullName evidence="2">Uncharacterized protein</fullName>
    </submittedName>
</protein>
<name>A0A1Q3E787_LENED</name>
<comment type="caution">
    <text evidence="2">The sequence shown here is derived from an EMBL/GenBank/DDBJ whole genome shotgun (WGS) entry which is preliminary data.</text>
</comment>
<dbReference type="STRING" id="5353.A0A1Q3E787"/>
<evidence type="ECO:0000313" key="2">
    <source>
        <dbReference type="EMBL" id="GAW03080.1"/>
    </source>
</evidence>
<feature type="compositionally biased region" description="Basic and acidic residues" evidence="1">
    <location>
        <begin position="418"/>
        <end position="433"/>
    </location>
</feature>
<evidence type="ECO:0000313" key="3">
    <source>
        <dbReference type="Proteomes" id="UP000188533"/>
    </source>
</evidence>
<feature type="region of interest" description="Disordered" evidence="1">
    <location>
        <begin position="540"/>
        <end position="561"/>
    </location>
</feature>
<feature type="compositionally biased region" description="Low complexity" evidence="1">
    <location>
        <begin position="379"/>
        <end position="390"/>
    </location>
</feature>
<proteinExistence type="predicted"/>
<feature type="compositionally biased region" description="Polar residues" evidence="1">
    <location>
        <begin position="391"/>
        <end position="401"/>
    </location>
</feature>
<organism evidence="2 3">
    <name type="scientific">Lentinula edodes</name>
    <name type="common">Shiitake mushroom</name>
    <name type="synonym">Lentinus edodes</name>
    <dbReference type="NCBI Taxonomy" id="5353"/>
    <lineage>
        <taxon>Eukaryota</taxon>
        <taxon>Fungi</taxon>
        <taxon>Dikarya</taxon>
        <taxon>Basidiomycota</taxon>
        <taxon>Agaricomycotina</taxon>
        <taxon>Agaricomycetes</taxon>
        <taxon>Agaricomycetidae</taxon>
        <taxon>Agaricales</taxon>
        <taxon>Marasmiineae</taxon>
        <taxon>Omphalotaceae</taxon>
        <taxon>Lentinula</taxon>
    </lineage>
</organism>
<feature type="region of interest" description="Disordered" evidence="1">
    <location>
        <begin position="372"/>
        <end position="433"/>
    </location>
</feature>
<reference evidence="2 3" key="1">
    <citation type="submission" date="2016-08" db="EMBL/GenBank/DDBJ databases">
        <authorList>
            <consortium name="Lentinula edodes genome sequencing consortium"/>
            <person name="Sakamoto Y."/>
            <person name="Nakade K."/>
            <person name="Sato S."/>
            <person name="Yoshida Y."/>
            <person name="Miyazaki K."/>
            <person name="Natsume S."/>
            <person name="Konno N."/>
        </authorList>
    </citation>
    <scope>NUCLEOTIDE SEQUENCE [LARGE SCALE GENOMIC DNA]</scope>
    <source>
        <strain evidence="2 3">NBRC 111202</strain>
    </source>
</reference>